<dbReference type="Proteomes" id="UP000799424">
    <property type="component" value="Unassembled WGS sequence"/>
</dbReference>
<gene>
    <name evidence="2" type="ORF">CC86DRAFT_379776</name>
</gene>
<protein>
    <submittedName>
        <fullName evidence="2">Uncharacterized protein</fullName>
    </submittedName>
</protein>
<feature type="region of interest" description="Disordered" evidence="1">
    <location>
        <begin position="116"/>
        <end position="194"/>
    </location>
</feature>
<name>A0A6A7A8E0_9PLEO</name>
<reference evidence="2" key="1">
    <citation type="journal article" date="2020" name="Stud. Mycol.">
        <title>101 Dothideomycetes genomes: a test case for predicting lifestyles and emergence of pathogens.</title>
        <authorList>
            <person name="Haridas S."/>
            <person name="Albert R."/>
            <person name="Binder M."/>
            <person name="Bloem J."/>
            <person name="Labutti K."/>
            <person name="Salamov A."/>
            <person name="Andreopoulos B."/>
            <person name="Baker S."/>
            <person name="Barry K."/>
            <person name="Bills G."/>
            <person name="Bluhm B."/>
            <person name="Cannon C."/>
            <person name="Castanera R."/>
            <person name="Culley D."/>
            <person name="Daum C."/>
            <person name="Ezra D."/>
            <person name="Gonzalez J."/>
            <person name="Henrissat B."/>
            <person name="Kuo A."/>
            <person name="Liang C."/>
            <person name="Lipzen A."/>
            <person name="Lutzoni F."/>
            <person name="Magnuson J."/>
            <person name="Mondo S."/>
            <person name="Nolan M."/>
            <person name="Ohm R."/>
            <person name="Pangilinan J."/>
            <person name="Park H.-J."/>
            <person name="Ramirez L."/>
            <person name="Alfaro M."/>
            <person name="Sun H."/>
            <person name="Tritt A."/>
            <person name="Yoshinaga Y."/>
            <person name="Zwiers L.-H."/>
            <person name="Turgeon B."/>
            <person name="Goodwin S."/>
            <person name="Spatafora J."/>
            <person name="Crous P."/>
            <person name="Grigoriev I."/>
        </authorList>
    </citation>
    <scope>NUCLEOTIDE SEQUENCE</scope>
    <source>
        <strain evidence="2">CBS 113818</strain>
    </source>
</reference>
<evidence type="ECO:0000256" key="1">
    <source>
        <dbReference type="SAM" id="MobiDB-lite"/>
    </source>
</evidence>
<accession>A0A6A7A8E0</accession>
<dbReference type="OrthoDB" id="3795771at2759"/>
<feature type="compositionally biased region" description="Polar residues" evidence="1">
    <location>
        <begin position="166"/>
        <end position="186"/>
    </location>
</feature>
<feature type="compositionally biased region" description="Polar residues" evidence="1">
    <location>
        <begin position="128"/>
        <end position="140"/>
    </location>
</feature>
<feature type="region of interest" description="Disordered" evidence="1">
    <location>
        <begin position="24"/>
        <end position="43"/>
    </location>
</feature>
<proteinExistence type="predicted"/>
<organism evidence="2 3">
    <name type="scientific">Ophiobolus disseminans</name>
    <dbReference type="NCBI Taxonomy" id="1469910"/>
    <lineage>
        <taxon>Eukaryota</taxon>
        <taxon>Fungi</taxon>
        <taxon>Dikarya</taxon>
        <taxon>Ascomycota</taxon>
        <taxon>Pezizomycotina</taxon>
        <taxon>Dothideomycetes</taxon>
        <taxon>Pleosporomycetidae</taxon>
        <taxon>Pleosporales</taxon>
        <taxon>Pleosporineae</taxon>
        <taxon>Phaeosphaeriaceae</taxon>
        <taxon>Ophiobolus</taxon>
    </lineage>
</organism>
<dbReference type="EMBL" id="MU006221">
    <property type="protein sequence ID" value="KAF2829008.1"/>
    <property type="molecule type" value="Genomic_DNA"/>
</dbReference>
<evidence type="ECO:0000313" key="2">
    <source>
        <dbReference type="EMBL" id="KAF2829008.1"/>
    </source>
</evidence>
<dbReference type="AlphaFoldDB" id="A0A6A7A8E0"/>
<evidence type="ECO:0000313" key="3">
    <source>
        <dbReference type="Proteomes" id="UP000799424"/>
    </source>
</evidence>
<sequence length="411" mass="45458">MEVPRLTKPDGQRADPELLENMLKSRRRHTKAPAPAQPQKRKNDEWEALGLAGIQKKKLSLDLNWTEATWTNKSTIFERLKLLKDDGVNITALQALEKPSVAISKAILAHIKVRKQQPRRLQPDVDQGFTSVDGSENIQVTPFDPQSDKSVCSSSHKRKRDDAQVEGSSETANPDGITSQDASSTKKVCAASPREAPRVAKMKVEEIPTWDELKRHVLDEILQASRSTRLGGSIPPPSCVTITFPLQYTMADSPSDLQLNSSGYACVMEELQVLADSINEDGTTTTTRILDPFVADTSAIIIHHTCNIFRNVPLLTMIEGNLAALIGFLSRTSTNGTPLAYMEKRFFDEAGARRDKGGNFELSDKTQQELKNVMGALEAGLEHGSVELSVSCYTKAGKKFGKKMDYKNMLY</sequence>
<keyword evidence="3" id="KW-1185">Reference proteome</keyword>